<dbReference type="InterPro" id="IPR011010">
    <property type="entry name" value="DNA_brk_join_enz"/>
</dbReference>
<dbReference type="Pfam" id="PF00589">
    <property type="entry name" value="Phage_integrase"/>
    <property type="match status" value="1"/>
</dbReference>
<dbReference type="EMBL" id="RBXX01000002">
    <property type="protein sequence ID" value="RKT84038.1"/>
    <property type="molecule type" value="Genomic_DNA"/>
</dbReference>
<dbReference type="CDD" id="cd01189">
    <property type="entry name" value="INT_ICEBs1_C_like"/>
    <property type="match status" value="1"/>
</dbReference>
<organism evidence="7 8">
    <name type="scientific">Saccharopolyspora antimicrobica</name>
    <dbReference type="NCBI Taxonomy" id="455193"/>
    <lineage>
        <taxon>Bacteria</taxon>
        <taxon>Bacillati</taxon>
        <taxon>Actinomycetota</taxon>
        <taxon>Actinomycetes</taxon>
        <taxon>Pseudonocardiales</taxon>
        <taxon>Pseudonocardiaceae</taxon>
        <taxon>Saccharopolyspora</taxon>
    </lineage>
</organism>
<dbReference type="RefSeq" id="WP_143121752.1">
    <property type="nucleotide sequence ID" value="NZ_FOUP01000019.1"/>
</dbReference>
<evidence type="ECO:0000313" key="7">
    <source>
        <dbReference type="EMBL" id="SFO61320.1"/>
    </source>
</evidence>
<dbReference type="InterPro" id="IPR013762">
    <property type="entry name" value="Integrase-like_cat_sf"/>
</dbReference>
<proteinExistence type="inferred from homology"/>
<accession>A0A1I5IM28</accession>
<feature type="domain" description="Tyr recombinase" evidence="5">
    <location>
        <begin position="151"/>
        <end position="399"/>
    </location>
</feature>
<dbReference type="GO" id="GO:0006310">
    <property type="term" value="P:DNA recombination"/>
    <property type="evidence" value="ECO:0007669"/>
    <property type="project" value="UniProtKB-KW"/>
</dbReference>
<dbReference type="PANTHER" id="PTHR30349:SF64">
    <property type="entry name" value="PROPHAGE INTEGRASE INTD-RELATED"/>
    <property type="match status" value="1"/>
</dbReference>
<dbReference type="PANTHER" id="PTHR30349">
    <property type="entry name" value="PHAGE INTEGRASE-RELATED"/>
    <property type="match status" value="1"/>
</dbReference>
<evidence type="ECO:0000256" key="4">
    <source>
        <dbReference type="SAM" id="MobiDB-lite"/>
    </source>
</evidence>
<dbReference type="EMBL" id="FOUP01000019">
    <property type="protein sequence ID" value="SFO61320.1"/>
    <property type="molecule type" value="Genomic_DNA"/>
</dbReference>
<sequence>MGFVNSTPGGKWRANWRDPEGKQRAKTFRTKREAATFLAQVETQKAQGAYISPHAGRVPFGEHAQRWMDTWNTEATTAARDASIMRNHVLPQWGAWPLAKIDHMAIQAWITDLCEKRSRATVVECYRLTASVLKSAVRNRLIPFNPAEEVRIPKKRTRDTDERIISRADLRSRLLPAAPDFYRGVIATAAGAGLRWGEVAGLCTDALDLDGGTLSVVRTVTEVSGHTTFKSFPKSKAGRRTVPLPPWLIEVIGEHIRRWPPLDEGLVFSNTVGKPLRRTLFRSRVWKPSLVRAGLLGKLTQNPAGGWTGTWTNQHGAAESAEFATHDAAVLEVARKAADGLRFHDLRHSYATWLVDDGVPVNMVQRVMGHERASTTLDHPRPLHPPHRRRGAHLARSHR</sequence>
<dbReference type="InterPro" id="IPR010998">
    <property type="entry name" value="Integrase_recombinase_N"/>
</dbReference>
<evidence type="ECO:0000256" key="1">
    <source>
        <dbReference type="ARBA" id="ARBA00008857"/>
    </source>
</evidence>
<feature type="compositionally biased region" description="Basic residues" evidence="4">
    <location>
        <begin position="382"/>
        <end position="399"/>
    </location>
</feature>
<dbReference type="AlphaFoldDB" id="A0A1I5IM28"/>
<evidence type="ECO:0000259" key="5">
    <source>
        <dbReference type="PROSITE" id="PS51898"/>
    </source>
</evidence>
<feature type="region of interest" description="Disordered" evidence="4">
    <location>
        <begin position="373"/>
        <end position="399"/>
    </location>
</feature>
<dbReference type="STRING" id="455193.SAMN05421805_11916"/>
<evidence type="ECO:0000256" key="3">
    <source>
        <dbReference type="ARBA" id="ARBA00023172"/>
    </source>
</evidence>
<dbReference type="InterPro" id="IPR002104">
    <property type="entry name" value="Integrase_catalytic"/>
</dbReference>
<dbReference type="OrthoDB" id="1822491at2"/>
<keyword evidence="2" id="KW-0238">DNA-binding</keyword>
<reference evidence="7 8" key="1">
    <citation type="submission" date="2016-10" db="EMBL/GenBank/DDBJ databases">
        <authorList>
            <person name="de Groot N.N."/>
        </authorList>
    </citation>
    <scope>NUCLEOTIDE SEQUENCE [LARGE SCALE GENOMIC DNA]</scope>
    <source>
        <strain evidence="7 8">CPCC 201259</strain>
    </source>
</reference>
<dbReference type="Proteomes" id="UP000199398">
    <property type="component" value="Unassembled WGS sequence"/>
</dbReference>
<evidence type="ECO:0000313" key="9">
    <source>
        <dbReference type="Proteomes" id="UP000270697"/>
    </source>
</evidence>
<dbReference type="GO" id="GO:0003677">
    <property type="term" value="F:DNA binding"/>
    <property type="evidence" value="ECO:0007669"/>
    <property type="project" value="UniProtKB-KW"/>
</dbReference>
<evidence type="ECO:0000313" key="6">
    <source>
        <dbReference type="EMBL" id="RKT84038.1"/>
    </source>
</evidence>
<keyword evidence="3" id="KW-0233">DNA recombination</keyword>
<dbReference type="PROSITE" id="PS51898">
    <property type="entry name" value="TYR_RECOMBINASE"/>
    <property type="match status" value="1"/>
</dbReference>
<reference evidence="6 9" key="2">
    <citation type="submission" date="2018-10" db="EMBL/GenBank/DDBJ databases">
        <title>Sequencing the genomes of 1000 actinobacteria strains.</title>
        <authorList>
            <person name="Klenk H.-P."/>
        </authorList>
    </citation>
    <scope>NUCLEOTIDE SEQUENCE [LARGE SCALE GENOMIC DNA]</scope>
    <source>
        <strain evidence="6 9">DSM 45119</strain>
    </source>
</reference>
<evidence type="ECO:0000313" key="8">
    <source>
        <dbReference type="Proteomes" id="UP000199398"/>
    </source>
</evidence>
<gene>
    <name evidence="6" type="ORF">ATL45_2336</name>
    <name evidence="7" type="ORF">SAMN05421805_11916</name>
</gene>
<feature type="region of interest" description="Disordered" evidence="4">
    <location>
        <begin position="1"/>
        <end position="25"/>
    </location>
</feature>
<evidence type="ECO:0000256" key="2">
    <source>
        <dbReference type="ARBA" id="ARBA00023125"/>
    </source>
</evidence>
<comment type="similarity">
    <text evidence="1">Belongs to the 'phage' integrase family.</text>
</comment>
<dbReference type="InterPro" id="IPR050090">
    <property type="entry name" value="Tyrosine_recombinase_XerCD"/>
</dbReference>
<dbReference type="Gene3D" id="1.10.443.10">
    <property type="entry name" value="Intergrase catalytic core"/>
    <property type="match status" value="1"/>
</dbReference>
<keyword evidence="9" id="KW-1185">Reference proteome</keyword>
<dbReference type="SUPFAM" id="SSF56349">
    <property type="entry name" value="DNA breaking-rejoining enzymes"/>
    <property type="match status" value="1"/>
</dbReference>
<dbReference type="Gene3D" id="1.10.150.130">
    <property type="match status" value="1"/>
</dbReference>
<dbReference type="GO" id="GO:0015074">
    <property type="term" value="P:DNA integration"/>
    <property type="evidence" value="ECO:0007669"/>
    <property type="project" value="InterPro"/>
</dbReference>
<dbReference type="Proteomes" id="UP000270697">
    <property type="component" value="Unassembled WGS sequence"/>
</dbReference>
<protein>
    <submittedName>
        <fullName evidence="7">Site-specific recombinase XerD</fullName>
    </submittedName>
</protein>
<name>A0A1I5IM28_9PSEU</name>